<dbReference type="EMBL" id="JBEDNZ010000013">
    <property type="protein sequence ID" value="KAL0830591.1"/>
    <property type="molecule type" value="Genomic_DNA"/>
</dbReference>
<dbReference type="Proteomes" id="UP001549921">
    <property type="component" value="Unassembled WGS sequence"/>
</dbReference>
<reference evidence="1 2" key="1">
    <citation type="submission" date="2024-06" db="EMBL/GenBank/DDBJ databases">
        <title>A chromosome-level genome assembly of beet webworm, Loxostege sticticalis.</title>
        <authorList>
            <person name="Zhang Y."/>
        </authorList>
    </citation>
    <scope>NUCLEOTIDE SEQUENCE [LARGE SCALE GENOMIC DNA]</scope>
    <source>
        <strain evidence="1">AQ028</strain>
        <tissue evidence="1">Male pupae</tissue>
    </source>
</reference>
<name>A0ABD0SZ36_LOXSC</name>
<organism evidence="1 2">
    <name type="scientific">Loxostege sticticalis</name>
    <name type="common">Beet webworm moth</name>
    <dbReference type="NCBI Taxonomy" id="481309"/>
    <lineage>
        <taxon>Eukaryota</taxon>
        <taxon>Metazoa</taxon>
        <taxon>Ecdysozoa</taxon>
        <taxon>Arthropoda</taxon>
        <taxon>Hexapoda</taxon>
        <taxon>Insecta</taxon>
        <taxon>Pterygota</taxon>
        <taxon>Neoptera</taxon>
        <taxon>Endopterygota</taxon>
        <taxon>Lepidoptera</taxon>
        <taxon>Glossata</taxon>
        <taxon>Ditrysia</taxon>
        <taxon>Pyraloidea</taxon>
        <taxon>Crambidae</taxon>
        <taxon>Pyraustinae</taxon>
        <taxon>Loxostege</taxon>
    </lineage>
</organism>
<evidence type="ECO:0000313" key="2">
    <source>
        <dbReference type="Proteomes" id="UP001549921"/>
    </source>
</evidence>
<dbReference type="AlphaFoldDB" id="A0ABD0SZ36"/>
<comment type="caution">
    <text evidence="1">The sequence shown here is derived from an EMBL/GenBank/DDBJ whole genome shotgun (WGS) entry which is preliminary data.</text>
</comment>
<proteinExistence type="predicted"/>
<gene>
    <name evidence="1" type="ORF">ABMA28_002738</name>
</gene>
<sequence>MKRGQGGRNKGQSGRIPTSKPFCDCRRCQCQNCPDVLQKLALTIKDSKCAVHAKGGKRKKCSKDCKQLIREPHTNGTEHRPSILDMLDPDRNCDCEIMARAIRSHIHMNMGMAFRHGRHSEGRPSNSKDID</sequence>
<accession>A0ABD0SZ36</accession>
<evidence type="ECO:0000313" key="1">
    <source>
        <dbReference type="EMBL" id="KAL0830591.1"/>
    </source>
</evidence>
<protein>
    <submittedName>
        <fullName evidence="1">Uncharacterized protein</fullName>
    </submittedName>
</protein>